<accession>A0A225WRL6</accession>
<feature type="compositionally biased region" description="Acidic residues" evidence="1">
    <location>
        <begin position="113"/>
        <end position="129"/>
    </location>
</feature>
<organism evidence="2 3">
    <name type="scientific">Phytophthora megakarya</name>
    <dbReference type="NCBI Taxonomy" id="4795"/>
    <lineage>
        <taxon>Eukaryota</taxon>
        <taxon>Sar</taxon>
        <taxon>Stramenopiles</taxon>
        <taxon>Oomycota</taxon>
        <taxon>Peronosporomycetes</taxon>
        <taxon>Peronosporales</taxon>
        <taxon>Peronosporaceae</taxon>
        <taxon>Phytophthora</taxon>
    </lineage>
</organism>
<sequence>MGNACSCCSKRERSVEDLLDGSLEDKLLGKPEDDEVTASEEEAWRQRREELKDEADMSMNSLDEDEVSGDNEDDNAPAALIWDLSDRNTVRAAMELVEDEEDEEAFGSAHEDATDEEANEEEDAAEGNEDINRLSQLSARSAADSYASVNDYFRGDTRVFRDTELRATEASDTFLTSTSPASTRDLGANESFLVDNDQDQQKEEQEEEDNDQPNGEKHRSNSGSSHKKKSRSRKSRK</sequence>
<comment type="caution">
    <text evidence="2">The sequence shown here is derived from an EMBL/GenBank/DDBJ whole genome shotgun (WGS) entry which is preliminary data.</text>
</comment>
<feature type="compositionally biased region" description="Acidic residues" evidence="1">
    <location>
        <begin position="32"/>
        <end position="41"/>
    </location>
</feature>
<dbReference type="OrthoDB" id="122534at2759"/>
<dbReference type="AlphaFoldDB" id="A0A225WRL6"/>
<reference evidence="3" key="1">
    <citation type="submission" date="2017-03" db="EMBL/GenBank/DDBJ databases">
        <title>Phytopthora megakarya and P. palmivora, two closely related causual agents of cacao black pod achieved similar genome size and gene model numbers by different mechanisms.</title>
        <authorList>
            <person name="Ali S."/>
            <person name="Shao J."/>
            <person name="Larry D.J."/>
            <person name="Kronmiller B."/>
            <person name="Shen D."/>
            <person name="Strem M.D."/>
            <person name="Melnick R.L."/>
            <person name="Guiltinan M.J."/>
            <person name="Tyler B.M."/>
            <person name="Meinhardt L.W."/>
            <person name="Bailey B.A."/>
        </authorList>
    </citation>
    <scope>NUCLEOTIDE SEQUENCE [LARGE SCALE GENOMIC DNA]</scope>
    <source>
        <strain evidence="3">zdho120</strain>
    </source>
</reference>
<dbReference type="EMBL" id="NBNE01000413">
    <property type="protein sequence ID" value="OWZ19679.1"/>
    <property type="molecule type" value="Genomic_DNA"/>
</dbReference>
<proteinExistence type="predicted"/>
<feature type="region of interest" description="Disordered" evidence="1">
    <location>
        <begin position="97"/>
        <end position="136"/>
    </location>
</feature>
<feature type="region of interest" description="Disordered" evidence="1">
    <location>
        <begin position="166"/>
        <end position="237"/>
    </location>
</feature>
<keyword evidence="3" id="KW-1185">Reference proteome</keyword>
<protein>
    <submittedName>
        <fullName evidence="2">Uncharacterized protein</fullName>
    </submittedName>
</protein>
<gene>
    <name evidence="2" type="ORF">PHMEG_0006030</name>
</gene>
<dbReference type="Proteomes" id="UP000198211">
    <property type="component" value="Unassembled WGS sequence"/>
</dbReference>
<feature type="compositionally biased region" description="Polar residues" evidence="1">
    <location>
        <begin position="170"/>
        <end position="182"/>
    </location>
</feature>
<name>A0A225WRL6_9STRA</name>
<feature type="region of interest" description="Disordered" evidence="1">
    <location>
        <begin position="141"/>
        <end position="160"/>
    </location>
</feature>
<feature type="compositionally biased region" description="Acidic residues" evidence="1">
    <location>
        <begin position="62"/>
        <end position="75"/>
    </location>
</feature>
<feature type="region of interest" description="Disordered" evidence="1">
    <location>
        <begin position="22"/>
        <end position="80"/>
    </location>
</feature>
<evidence type="ECO:0000313" key="2">
    <source>
        <dbReference type="EMBL" id="OWZ19679.1"/>
    </source>
</evidence>
<feature type="compositionally biased region" description="Basic and acidic residues" evidence="1">
    <location>
        <begin position="42"/>
        <end position="55"/>
    </location>
</feature>
<evidence type="ECO:0000313" key="3">
    <source>
        <dbReference type="Proteomes" id="UP000198211"/>
    </source>
</evidence>
<feature type="compositionally biased region" description="Basic residues" evidence="1">
    <location>
        <begin position="225"/>
        <end position="237"/>
    </location>
</feature>
<evidence type="ECO:0000256" key="1">
    <source>
        <dbReference type="SAM" id="MobiDB-lite"/>
    </source>
</evidence>